<protein>
    <submittedName>
        <fullName evidence="1">Uncharacterized protein</fullName>
    </submittedName>
</protein>
<evidence type="ECO:0000313" key="1">
    <source>
        <dbReference type="EMBL" id="KAJ4128144.1"/>
    </source>
</evidence>
<keyword evidence="2" id="KW-1185">Reference proteome</keyword>
<sequence>MTYPQQTYANTVEGFLEYLVRYADFLCVPSAASQYHKLYLDWKVTGTQGVAIDEAACTGHLVNRFSAYGEVSVMAAVLASGLPVYRLKAQLCMARGMFDPVASGVYSNAPFIYHAS</sequence>
<reference evidence="1" key="1">
    <citation type="submission" date="2022-09" db="EMBL/GenBank/DDBJ databases">
        <title>Fusarium specimens isolated from Avocado Roots.</title>
        <authorList>
            <person name="Stajich J."/>
            <person name="Roper C."/>
            <person name="Heimlech-Rivalta G."/>
        </authorList>
    </citation>
    <scope>NUCLEOTIDE SEQUENCE</scope>
    <source>
        <strain evidence="1">CF00095</strain>
    </source>
</reference>
<gene>
    <name evidence="1" type="ORF">NW768_008428</name>
</gene>
<comment type="caution">
    <text evidence="1">The sequence shown here is derived from an EMBL/GenBank/DDBJ whole genome shotgun (WGS) entry which is preliminary data.</text>
</comment>
<accession>A0ABQ8R6Q2</accession>
<evidence type="ECO:0000313" key="2">
    <source>
        <dbReference type="Proteomes" id="UP001152024"/>
    </source>
</evidence>
<dbReference type="EMBL" id="JAOQBH010000012">
    <property type="protein sequence ID" value="KAJ4128144.1"/>
    <property type="molecule type" value="Genomic_DNA"/>
</dbReference>
<dbReference type="Proteomes" id="UP001152024">
    <property type="component" value="Unassembled WGS sequence"/>
</dbReference>
<organism evidence="1 2">
    <name type="scientific">Fusarium equiseti</name>
    <name type="common">Fusarium scirpi</name>
    <dbReference type="NCBI Taxonomy" id="61235"/>
    <lineage>
        <taxon>Eukaryota</taxon>
        <taxon>Fungi</taxon>
        <taxon>Dikarya</taxon>
        <taxon>Ascomycota</taxon>
        <taxon>Pezizomycotina</taxon>
        <taxon>Sordariomycetes</taxon>
        <taxon>Hypocreomycetidae</taxon>
        <taxon>Hypocreales</taxon>
        <taxon>Nectriaceae</taxon>
        <taxon>Fusarium</taxon>
        <taxon>Fusarium incarnatum-equiseti species complex</taxon>
    </lineage>
</organism>
<name>A0ABQ8R6Q2_FUSEQ</name>
<proteinExistence type="predicted"/>